<evidence type="ECO:0000256" key="2">
    <source>
        <dbReference type="ARBA" id="ARBA00022605"/>
    </source>
</evidence>
<dbReference type="Pfam" id="PF02826">
    <property type="entry name" value="2-Hacid_dh_C"/>
    <property type="match status" value="1"/>
</dbReference>
<dbReference type="PROSITE" id="PS00065">
    <property type="entry name" value="D_2_HYDROXYACID_DH_1"/>
    <property type="match status" value="1"/>
</dbReference>
<accession>A0A1W1ZIT9</accession>
<evidence type="ECO:0000313" key="9">
    <source>
        <dbReference type="Proteomes" id="UP000192708"/>
    </source>
</evidence>
<dbReference type="InterPro" id="IPR050857">
    <property type="entry name" value="D-2-hydroxyacid_DH"/>
</dbReference>
<dbReference type="OrthoDB" id="9805416at2"/>
<dbReference type="PANTHER" id="PTHR42789:SF1">
    <property type="entry name" value="D-ISOMER SPECIFIC 2-HYDROXYACID DEHYDROGENASE FAMILY PROTEIN (AFU_ORTHOLOGUE AFUA_6G10090)"/>
    <property type="match status" value="1"/>
</dbReference>
<keyword evidence="3 5" id="KW-0560">Oxidoreductase</keyword>
<dbReference type="STRING" id="1938817.SAMN06296008_105174"/>
<dbReference type="SUPFAM" id="SSF52283">
    <property type="entry name" value="Formate/glycerate dehydrogenase catalytic domain-like"/>
    <property type="match status" value="1"/>
</dbReference>
<evidence type="ECO:0000256" key="1">
    <source>
        <dbReference type="ARBA" id="ARBA00005854"/>
    </source>
</evidence>
<sequence length="319" mass="35272">MKIVVLDDYEKSMIFLKDNNKISSKASIQIHHQRLIGDALVDAIRDANVVVLMRDRTPFRAELINQLNELQYVIFTGNRNMAIDYDVLAAKNIPVSYTEFGPSKETTVELTWALILSAYKRIGEQNLVAMSGAWRNEHSVLPALHGERLGVLGLGSIGSKVAKVGLAFGMDVVTWSPNMTPERAAVHGVKAVSLEELLQTSRIVSLHLVPGEGTKYVMNAERLAMMRADSFLVNTSRSTLIVTADLVQALQNGKPSMALLDVFDQEPINLEEELFKLPNVFITPHLGFVHQPIFKNLTMGAQAALEAWVSGEPLVNQVQ</sequence>
<dbReference type="InterPro" id="IPR036291">
    <property type="entry name" value="NAD(P)-bd_dom_sf"/>
</dbReference>
<dbReference type="RefSeq" id="WP_084283320.1">
    <property type="nucleotide sequence ID" value="NZ_FWXJ01000005.1"/>
</dbReference>
<feature type="domain" description="D-isomer specific 2-hydroxyacid dehydrogenase NAD-binding" evidence="7">
    <location>
        <begin position="113"/>
        <end position="287"/>
    </location>
</feature>
<comment type="similarity">
    <text evidence="1 5">Belongs to the D-isomer specific 2-hydroxyacid dehydrogenase family.</text>
</comment>
<evidence type="ECO:0000256" key="5">
    <source>
        <dbReference type="RuleBase" id="RU003719"/>
    </source>
</evidence>
<evidence type="ECO:0000256" key="4">
    <source>
        <dbReference type="ARBA" id="ARBA00023027"/>
    </source>
</evidence>
<reference evidence="8 9" key="1">
    <citation type="submission" date="2017-04" db="EMBL/GenBank/DDBJ databases">
        <authorList>
            <person name="Afonso C.L."/>
            <person name="Miller P.J."/>
            <person name="Scott M.A."/>
            <person name="Spackman E."/>
            <person name="Goraichik I."/>
            <person name="Dimitrov K.M."/>
            <person name="Suarez D.L."/>
            <person name="Swayne D.E."/>
        </authorList>
    </citation>
    <scope>NUCLEOTIDE SEQUENCE [LARGE SCALE GENOMIC DNA]</scope>
    <source>
        <strain evidence="8 9">VK13</strain>
    </source>
</reference>
<dbReference type="InterPro" id="IPR006139">
    <property type="entry name" value="D-isomer_2_OHA_DH_cat_dom"/>
</dbReference>
<gene>
    <name evidence="8" type="ORF">SAMN06296008_105174</name>
</gene>
<dbReference type="Proteomes" id="UP000192708">
    <property type="component" value="Unassembled WGS sequence"/>
</dbReference>
<evidence type="ECO:0000313" key="8">
    <source>
        <dbReference type="EMBL" id="SMC48297.1"/>
    </source>
</evidence>
<organism evidence="8 9">
    <name type="scientific">Polynucleobacter kasalickyi</name>
    <dbReference type="NCBI Taxonomy" id="1938817"/>
    <lineage>
        <taxon>Bacteria</taxon>
        <taxon>Pseudomonadati</taxon>
        <taxon>Pseudomonadota</taxon>
        <taxon>Betaproteobacteria</taxon>
        <taxon>Burkholderiales</taxon>
        <taxon>Burkholderiaceae</taxon>
        <taxon>Polynucleobacter</taxon>
    </lineage>
</organism>
<evidence type="ECO:0000256" key="3">
    <source>
        <dbReference type="ARBA" id="ARBA00023002"/>
    </source>
</evidence>
<proteinExistence type="inferred from homology"/>
<dbReference type="GO" id="GO:0016616">
    <property type="term" value="F:oxidoreductase activity, acting on the CH-OH group of donors, NAD or NADP as acceptor"/>
    <property type="evidence" value="ECO:0007669"/>
    <property type="project" value="InterPro"/>
</dbReference>
<keyword evidence="4" id="KW-0520">NAD</keyword>
<dbReference type="InterPro" id="IPR006140">
    <property type="entry name" value="D-isomer_DH_NAD-bd"/>
</dbReference>
<name>A0A1W1ZIT9_9BURK</name>
<dbReference type="EMBL" id="FWXJ01000005">
    <property type="protein sequence ID" value="SMC48297.1"/>
    <property type="molecule type" value="Genomic_DNA"/>
</dbReference>
<dbReference type="GO" id="GO:0051287">
    <property type="term" value="F:NAD binding"/>
    <property type="evidence" value="ECO:0007669"/>
    <property type="project" value="InterPro"/>
</dbReference>
<dbReference type="CDD" id="cd12169">
    <property type="entry name" value="PGDH_like_1"/>
    <property type="match status" value="1"/>
</dbReference>
<keyword evidence="2" id="KW-0028">Amino-acid biosynthesis</keyword>
<dbReference type="PANTHER" id="PTHR42789">
    <property type="entry name" value="D-ISOMER SPECIFIC 2-HYDROXYACID DEHYDROGENASE FAMILY PROTEIN (AFU_ORTHOLOGUE AFUA_6G10090)"/>
    <property type="match status" value="1"/>
</dbReference>
<dbReference type="AlphaFoldDB" id="A0A1W1ZIT9"/>
<dbReference type="Pfam" id="PF00389">
    <property type="entry name" value="2-Hacid_dh"/>
    <property type="match status" value="1"/>
</dbReference>
<dbReference type="SUPFAM" id="SSF51735">
    <property type="entry name" value="NAD(P)-binding Rossmann-fold domains"/>
    <property type="match status" value="1"/>
</dbReference>
<evidence type="ECO:0000259" key="6">
    <source>
        <dbReference type="Pfam" id="PF00389"/>
    </source>
</evidence>
<protein>
    <submittedName>
        <fullName evidence="8">Phosphoglycerate dehydrogenase</fullName>
    </submittedName>
</protein>
<keyword evidence="9" id="KW-1185">Reference proteome</keyword>
<dbReference type="GO" id="GO:0008652">
    <property type="term" value="P:amino acid biosynthetic process"/>
    <property type="evidence" value="ECO:0007669"/>
    <property type="project" value="UniProtKB-KW"/>
</dbReference>
<evidence type="ECO:0000259" key="7">
    <source>
        <dbReference type="Pfam" id="PF02826"/>
    </source>
</evidence>
<dbReference type="Gene3D" id="3.40.50.720">
    <property type="entry name" value="NAD(P)-binding Rossmann-like Domain"/>
    <property type="match status" value="2"/>
</dbReference>
<feature type="domain" description="D-isomer specific 2-hydroxyacid dehydrogenase catalytic" evidence="6">
    <location>
        <begin position="13"/>
        <end position="318"/>
    </location>
</feature>
<dbReference type="InterPro" id="IPR029752">
    <property type="entry name" value="D-isomer_DH_CS1"/>
</dbReference>